<proteinExistence type="predicted"/>
<dbReference type="SUPFAM" id="SSF143422">
    <property type="entry name" value="Transposase IS200-like"/>
    <property type="match status" value="1"/>
</dbReference>
<sequence>MARLPRLGPAGIPQHVIQRGNNRQVCFCSEQDMIAYVGWLKQYSKSFGVQVNAWVLIQ</sequence>
<dbReference type="EMBL" id="JAEKJR010000002">
    <property type="protein sequence ID" value="MBN8432171.1"/>
    <property type="molecule type" value="Genomic_DNA"/>
</dbReference>
<gene>
    <name evidence="1" type="ORF">JF535_15065</name>
</gene>
<evidence type="ECO:0008006" key="3">
    <source>
        <dbReference type="Google" id="ProtNLM"/>
    </source>
</evidence>
<dbReference type="Proteomes" id="UP000664293">
    <property type="component" value="Unassembled WGS sequence"/>
</dbReference>
<name>A0ABS3EA34_9GAMM</name>
<dbReference type="InterPro" id="IPR036515">
    <property type="entry name" value="Transposase_17_sf"/>
</dbReference>
<protein>
    <recommendedName>
        <fullName evidence="3">Transposase</fullName>
    </recommendedName>
</protein>
<accession>A0ABS3EA34</accession>
<organism evidence="1 2">
    <name type="scientific">Microbulbifer salipaludis</name>
    <dbReference type="NCBI Taxonomy" id="187980"/>
    <lineage>
        <taxon>Bacteria</taxon>
        <taxon>Pseudomonadati</taxon>
        <taxon>Pseudomonadota</taxon>
        <taxon>Gammaproteobacteria</taxon>
        <taxon>Cellvibrionales</taxon>
        <taxon>Microbulbiferaceae</taxon>
        <taxon>Microbulbifer</taxon>
    </lineage>
</organism>
<dbReference type="RefSeq" id="WP_207003484.1">
    <property type="nucleotide sequence ID" value="NZ_JAEKJR010000002.1"/>
</dbReference>
<evidence type="ECO:0000313" key="2">
    <source>
        <dbReference type="Proteomes" id="UP000664293"/>
    </source>
</evidence>
<reference evidence="1 2" key="1">
    <citation type="submission" date="2020-12" db="EMBL/GenBank/DDBJ databases">
        <title>Oil enriched cultivation method for isolating marine PHA-producing bacteria.</title>
        <authorList>
            <person name="Zheng W."/>
            <person name="Yu S."/>
            <person name="Huang Y."/>
        </authorList>
    </citation>
    <scope>NUCLEOTIDE SEQUENCE [LARGE SCALE GENOMIC DNA]</scope>
    <source>
        <strain evidence="1 2">SN0-2</strain>
    </source>
</reference>
<keyword evidence="2" id="KW-1185">Reference proteome</keyword>
<comment type="caution">
    <text evidence="1">The sequence shown here is derived from an EMBL/GenBank/DDBJ whole genome shotgun (WGS) entry which is preliminary data.</text>
</comment>
<evidence type="ECO:0000313" key="1">
    <source>
        <dbReference type="EMBL" id="MBN8432171.1"/>
    </source>
</evidence>